<dbReference type="InterPro" id="IPR027417">
    <property type="entry name" value="P-loop_NTPase"/>
</dbReference>
<dbReference type="CDD" id="cd00082">
    <property type="entry name" value="HisKA"/>
    <property type="match status" value="1"/>
</dbReference>
<organism evidence="15 16">
    <name type="scientific">Paludisphaera mucosa</name>
    <dbReference type="NCBI Taxonomy" id="3030827"/>
    <lineage>
        <taxon>Bacteria</taxon>
        <taxon>Pseudomonadati</taxon>
        <taxon>Planctomycetota</taxon>
        <taxon>Planctomycetia</taxon>
        <taxon>Isosphaerales</taxon>
        <taxon>Isosphaeraceae</taxon>
        <taxon>Paludisphaera</taxon>
    </lineage>
</organism>
<evidence type="ECO:0000256" key="8">
    <source>
        <dbReference type="ARBA" id="ARBA00022777"/>
    </source>
</evidence>
<comment type="caution">
    <text evidence="15">The sequence shown here is derived from an EMBL/GenBank/DDBJ whole genome shotgun (WGS) entry which is preliminary data.</text>
</comment>
<evidence type="ECO:0000256" key="5">
    <source>
        <dbReference type="ARBA" id="ARBA00022679"/>
    </source>
</evidence>
<sequence length="894" mass="96300">MTDHRPDPDALLERVLSEAAREHRGALKIFFGYAAGVGKTFSMLQAAHRAAAAGREVVVGYIEPHGRPETQALLEGLEALPTRPVPYRGVTLQEFDLDAALARRPGLILVDELAHSNAEGSRHAKRWQDVEELLGAGVDVWTTLNVQHIDSLNDVIGRITGVAVRETVPDRVFDRADDLELVDVSPEELVERLNAGKIYIPDQARRALGSFFQKSNLVALREFSLRQAARRVHTDVESARRQRSVAEPWATSDRLLVCVGPSPTTTRVIRTARRMAAALDAPWVAVSVERAGATDSPAVKDRIAEHFRLAERLGAEVVTLPGEGVASALLDYARTRNVTKILIGKTDQPRWRRLVFGTIVDELLDRSGDVDVYVIRGEGDPPRPAGPPRPAEAIDRVVYLKAGAILAAGGLVAAAFDRFGLREVNVVMALLAAVAIVAARHGRGPAIVASVVAVLGFDFLVVPPRYSLAVTDAQYVITFLVMLAIALLISTLTARLKVQVENGKAREFRLSALYELGRQLSSLSGAVFLSAAAGRKIAELTGGEVVIYLGDPGEPTEIAYGRMTGVALHPVSEPAARWVIEHDRIAGAGTDTLPNAAALFVPLTGSQRTVGAIAVRTEPAARMLEPEQRRSLESCAGQLALALERDRMSIAASEAMIQARAEQVRNALLSSVSHDLRTPLAAIAGASGSLLRGDADDEPTRRQLLETIADEASRLTRLLENILQMSRLELGAAAANKQWNILEEIVGSALGRVRRELRDHQVEVRMPPDLPLVLVDGLLLEQLFLNLLENAARYTPPGSTITITAARDGAWLTISVADDGPGLPPGSEERIFEKFYRASSSSDVGRGSGLGLAICRAVASVHGGTITASNRPAGGVEFLLRLPFPADPPKVELE</sequence>
<dbReference type="Pfam" id="PF02702">
    <property type="entry name" value="KdpD"/>
    <property type="match status" value="1"/>
</dbReference>
<dbReference type="InterPro" id="IPR029016">
    <property type="entry name" value="GAF-like_dom_sf"/>
</dbReference>
<dbReference type="InterPro" id="IPR003018">
    <property type="entry name" value="GAF"/>
</dbReference>
<dbReference type="SUPFAM" id="SSF47384">
    <property type="entry name" value="Homodimeric domain of signal transducing histidine kinase"/>
    <property type="match status" value="1"/>
</dbReference>
<dbReference type="Gene3D" id="1.10.287.130">
    <property type="match status" value="1"/>
</dbReference>
<dbReference type="CDD" id="cd01987">
    <property type="entry name" value="USP_KdpD-like"/>
    <property type="match status" value="1"/>
</dbReference>
<evidence type="ECO:0000256" key="12">
    <source>
        <dbReference type="ARBA" id="ARBA00023136"/>
    </source>
</evidence>
<dbReference type="InterPro" id="IPR003852">
    <property type="entry name" value="Sig_transdc_His_kinase_KdpD_N"/>
</dbReference>
<proteinExistence type="predicted"/>
<evidence type="ECO:0000256" key="4">
    <source>
        <dbReference type="ARBA" id="ARBA00022553"/>
    </source>
</evidence>
<dbReference type="Pfam" id="PF02518">
    <property type="entry name" value="HATPase_c"/>
    <property type="match status" value="1"/>
</dbReference>
<dbReference type="SUPFAM" id="SSF55874">
    <property type="entry name" value="ATPase domain of HSP90 chaperone/DNA topoisomerase II/histidine kinase"/>
    <property type="match status" value="1"/>
</dbReference>
<keyword evidence="8 15" id="KW-0418">Kinase</keyword>
<dbReference type="PANTHER" id="PTHR45569">
    <property type="entry name" value="SENSOR PROTEIN KDPD"/>
    <property type="match status" value="1"/>
</dbReference>
<gene>
    <name evidence="15" type="ORF">PZE19_02490</name>
</gene>
<feature type="domain" description="Histidine kinase" evidence="14">
    <location>
        <begin position="671"/>
        <end position="886"/>
    </location>
</feature>
<dbReference type="Gene3D" id="1.20.120.620">
    <property type="entry name" value="Backbone structure of the membrane domain of e. Coli histidine kinase receptor kdpd"/>
    <property type="match status" value="1"/>
</dbReference>
<comment type="catalytic activity">
    <reaction evidence="1">
        <text>ATP + protein L-histidine = ADP + protein N-phospho-L-histidine.</text>
        <dbReference type="EC" id="2.7.13.3"/>
    </reaction>
</comment>
<keyword evidence="10 13" id="KW-1133">Transmembrane helix</keyword>
<keyword evidence="9" id="KW-0067">ATP-binding</keyword>
<evidence type="ECO:0000256" key="13">
    <source>
        <dbReference type="SAM" id="Phobius"/>
    </source>
</evidence>
<accession>A0ABT6F4Y1</accession>
<keyword evidence="6 13" id="KW-0812">Transmembrane</keyword>
<dbReference type="InterPro" id="IPR006016">
    <property type="entry name" value="UspA"/>
</dbReference>
<feature type="transmembrane region" description="Helical" evidence="13">
    <location>
        <begin position="422"/>
        <end position="439"/>
    </location>
</feature>
<dbReference type="CDD" id="cd00075">
    <property type="entry name" value="HATPase"/>
    <property type="match status" value="1"/>
</dbReference>
<dbReference type="Gene3D" id="3.30.565.10">
    <property type="entry name" value="Histidine kinase-like ATPase, C-terminal domain"/>
    <property type="match status" value="1"/>
</dbReference>
<evidence type="ECO:0000256" key="9">
    <source>
        <dbReference type="ARBA" id="ARBA00022840"/>
    </source>
</evidence>
<feature type="transmembrane region" description="Helical" evidence="13">
    <location>
        <begin position="446"/>
        <end position="463"/>
    </location>
</feature>
<evidence type="ECO:0000256" key="3">
    <source>
        <dbReference type="ARBA" id="ARBA00012438"/>
    </source>
</evidence>
<feature type="transmembrane region" description="Helical" evidence="13">
    <location>
        <begin position="398"/>
        <end position="416"/>
    </location>
</feature>
<keyword evidence="4" id="KW-0597">Phosphoprotein</keyword>
<dbReference type="SMART" id="SM00388">
    <property type="entry name" value="HisKA"/>
    <property type="match status" value="1"/>
</dbReference>
<dbReference type="Gene3D" id="3.30.450.40">
    <property type="match status" value="1"/>
</dbReference>
<dbReference type="InterPro" id="IPR025201">
    <property type="entry name" value="KdpD_TM"/>
</dbReference>
<dbReference type="InterPro" id="IPR003594">
    <property type="entry name" value="HATPase_dom"/>
</dbReference>
<evidence type="ECO:0000256" key="6">
    <source>
        <dbReference type="ARBA" id="ARBA00022692"/>
    </source>
</evidence>
<evidence type="ECO:0000256" key="1">
    <source>
        <dbReference type="ARBA" id="ARBA00000085"/>
    </source>
</evidence>
<keyword evidence="5" id="KW-0808">Transferase</keyword>
<comment type="subcellular location">
    <subcellularLocation>
        <location evidence="2">Membrane</location>
        <topology evidence="2">Multi-pass membrane protein</topology>
    </subcellularLocation>
</comment>
<dbReference type="InterPro" id="IPR036890">
    <property type="entry name" value="HATPase_C_sf"/>
</dbReference>
<keyword evidence="11" id="KW-0902">Two-component regulatory system</keyword>
<evidence type="ECO:0000313" key="16">
    <source>
        <dbReference type="Proteomes" id="UP001216907"/>
    </source>
</evidence>
<dbReference type="Proteomes" id="UP001216907">
    <property type="component" value="Unassembled WGS sequence"/>
</dbReference>
<dbReference type="SUPFAM" id="SSF52540">
    <property type="entry name" value="P-loop containing nucleoside triphosphate hydrolases"/>
    <property type="match status" value="1"/>
</dbReference>
<dbReference type="Pfam" id="PF00512">
    <property type="entry name" value="HisKA"/>
    <property type="match status" value="1"/>
</dbReference>
<keyword evidence="7" id="KW-0547">Nucleotide-binding</keyword>
<dbReference type="InterPro" id="IPR004358">
    <property type="entry name" value="Sig_transdc_His_kin-like_C"/>
</dbReference>
<dbReference type="InterPro" id="IPR036097">
    <property type="entry name" value="HisK_dim/P_sf"/>
</dbReference>
<evidence type="ECO:0000256" key="10">
    <source>
        <dbReference type="ARBA" id="ARBA00022989"/>
    </source>
</evidence>
<evidence type="ECO:0000256" key="11">
    <source>
        <dbReference type="ARBA" id="ARBA00023012"/>
    </source>
</evidence>
<feature type="transmembrane region" description="Helical" evidence="13">
    <location>
        <begin position="475"/>
        <end position="496"/>
    </location>
</feature>
<dbReference type="Pfam" id="PF13492">
    <property type="entry name" value="GAF_3"/>
    <property type="match status" value="1"/>
</dbReference>
<dbReference type="Pfam" id="PF13493">
    <property type="entry name" value="DUF4118"/>
    <property type="match status" value="1"/>
</dbReference>
<dbReference type="InterPro" id="IPR005467">
    <property type="entry name" value="His_kinase_dom"/>
</dbReference>
<dbReference type="SMART" id="SM00387">
    <property type="entry name" value="HATPase_c"/>
    <property type="match status" value="1"/>
</dbReference>
<dbReference type="Gene3D" id="3.40.50.300">
    <property type="entry name" value="P-loop containing nucleotide triphosphate hydrolases"/>
    <property type="match status" value="1"/>
</dbReference>
<protein>
    <recommendedName>
        <fullName evidence="3">histidine kinase</fullName>
        <ecNumber evidence="3">2.7.13.3</ecNumber>
    </recommendedName>
</protein>
<evidence type="ECO:0000313" key="15">
    <source>
        <dbReference type="EMBL" id="MDG3002643.1"/>
    </source>
</evidence>
<dbReference type="InterPro" id="IPR038318">
    <property type="entry name" value="KdpD_sf"/>
</dbReference>
<dbReference type="InterPro" id="IPR014729">
    <property type="entry name" value="Rossmann-like_a/b/a_fold"/>
</dbReference>
<dbReference type="RefSeq" id="WP_277859007.1">
    <property type="nucleotide sequence ID" value="NZ_JARRAG010000001.1"/>
</dbReference>
<keyword evidence="16" id="KW-1185">Reference proteome</keyword>
<dbReference type="EMBL" id="JARRAG010000001">
    <property type="protein sequence ID" value="MDG3002643.1"/>
    <property type="molecule type" value="Genomic_DNA"/>
</dbReference>
<keyword evidence="12 13" id="KW-0472">Membrane</keyword>
<dbReference type="PRINTS" id="PR00344">
    <property type="entry name" value="BCTRLSENSOR"/>
</dbReference>
<dbReference type="SUPFAM" id="SSF52402">
    <property type="entry name" value="Adenine nucleotide alpha hydrolases-like"/>
    <property type="match status" value="1"/>
</dbReference>
<dbReference type="GO" id="GO:0016301">
    <property type="term" value="F:kinase activity"/>
    <property type="evidence" value="ECO:0007669"/>
    <property type="project" value="UniProtKB-KW"/>
</dbReference>
<dbReference type="SUPFAM" id="SSF55781">
    <property type="entry name" value="GAF domain-like"/>
    <property type="match status" value="1"/>
</dbReference>
<dbReference type="PANTHER" id="PTHR45569:SF1">
    <property type="entry name" value="SENSOR PROTEIN KDPD"/>
    <property type="match status" value="1"/>
</dbReference>
<dbReference type="InterPro" id="IPR052023">
    <property type="entry name" value="Histidine_kinase_KdpD"/>
</dbReference>
<evidence type="ECO:0000256" key="7">
    <source>
        <dbReference type="ARBA" id="ARBA00022741"/>
    </source>
</evidence>
<dbReference type="PROSITE" id="PS50109">
    <property type="entry name" value="HIS_KIN"/>
    <property type="match status" value="1"/>
</dbReference>
<dbReference type="EC" id="2.7.13.3" evidence="3"/>
<dbReference type="Pfam" id="PF00582">
    <property type="entry name" value="Usp"/>
    <property type="match status" value="1"/>
</dbReference>
<evidence type="ECO:0000259" key="14">
    <source>
        <dbReference type="PROSITE" id="PS50109"/>
    </source>
</evidence>
<dbReference type="Gene3D" id="3.40.50.620">
    <property type="entry name" value="HUPs"/>
    <property type="match status" value="1"/>
</dbReference>
<dbReference type="InterPro" id="IPR003661">
    <property type="entry name" value="HisK_dim/P_dom"/>
</dbReference>
<evidence type="ECO:0000256" key="2">
    <source>
        <dbReference type="ARBA" id="ARBA00004141"/>
    </source>
</evidence>
<reference evidence="15 16" key="1">
    <citation type="submission" date="2023-03" db="EMBL/GenBank/DDBJ databases">
        <title>Paludisphaera mucosa sp. nov. a novel planctomycete from northern fen.</title>
        <authorList>
            <person name="Ivanova A."/>
        </authorList>
    </citation>
    <scope>NUCLEOTIDE SEQUENCE [LARGE SCALE GENOMIC DNA]</scope>
    <source>
        <strain evidence="15 16">Pla2</strain>
    </source>
</reference>
<name>A0ABT6F4Y1_9BACT</name>